<sequence length="107" mass="12715">MSRYPTSTSSSISTRLQSYIGQIVSARNIRCFCREENYRPVRSRIHWIINETQGTRRLQYTSAHAIDNWEHIIFSDEKFVIDEPGTVYWIPIAARRSKTFLDQVQYR</sequence>
<evidence type="ECO:0000313" key="2">
    <source>
        <dbReference type="EMBL" id="CAF4328106.1"/>
    </source>
</evidence>
<reference evidence="1" key="1">
    <citation type="submission" date="2021-02" db="EMBL/GenBank/DDBJ databases">
        <authorList>
            <person name="Nowell W R."/>
        </authorList>
    </citation>
    <scope>NUCLEOTIDE SEQUENCE</scope>
</reference>
<dbReference type="AlphaFoldDB" id="A0A815W988"/>
<feature type="non-terminal residue" evidence="1">
    <location>
        <position position="107"/>
    </location>
</feature>
<name>A0A815W988_9BILA</name>
<dbReference type="Proteomes" id="UP000663836">
    <property type="component" value="Unassembled WGS sequence"/>
</dbReference>
<organism evidence="1 3">
    <name type="scientific">Rotaria sordida</name>
    <dbReference type="NCBI Taxonomy" id="392033"/>
    <lineage>
        <taxon>Eukaryota</taxon>
        <taxon>Metazoa</taxon>
        <taxon>Spiralia</taxon>
        <taxon>Gnathifera</taxon>
        <taxon>Rotifera</taxon>
        <taxon>Eurotatoria</taxon>
        <taxon>Bdelloidea</taxon>
        <taxon>Philodinida</taxon>
        <taxon>Philodinidae</taxon>
        <taxon>Rotaria</taxon>
    </lineage>
</organism>
<dbReference type="EMBL" id="CAJOBD010043626">
    <property type="protein sequence ID" value="CAF4328106.1"/>
    <property type="molecule type" value="Genomic_DNA"/>
</dbReference>
<dbReference type="EMBL" id="CAJNOT010012844">
    <property type="protein sequence ID" value="CAF1539093.1"/>
    <property type="molecule type" value="Genomic_DNA"/>
</dbReference>
<proteinExistence type="predicted"/>
<evidence type="ECO:0000313" key="3">
    <source>
        <dbReference type="Proteomes" id="UP000663864"/>
    </source>
</evidence>
<accession>A0A815W988</accession>
<evidence type="ECO:0000313" key="1">
    <source>
        <dbReference type="EMBL" id="CAF1539093.1"/>
    </source>
</evidence>
<gene>
    <name evidence="2" type="ORF">JBS370_LOCUS41224</name>
    <name evidence="1" type="ORF">ZHD862_LOCUS39016</name>
</gene>
<comment type="caution">
    <text evidence="1">The sequence shown here is derived from an EMBL/GenBank/DDBJ whole genome shotgun (WGS) entry which is preliminary data.</text>
</comment>
<protein>
    <submittedName>
        <fullName evidence="1">Uncharacterized protein</fullName>
    </submittedName>
</protein>
<dbReference type="Proteomes" id="UP000663864">
    <property type="component" value="Unassembled WGS sequence"/>
</dbReference>